<proteinExistence type="predicted"/>
<reference evidence="1" key="1">
    <citation type="submission" date="2023-10" db="EMBL/GenBank/DDBJ databases">
        <authorList>
            <person name="Chen Y."/>
            <person name="Shah S."/>
            <person name="Dougan E. K."/>
            <person name="Thang M."/>
            <person name="Chan C."/>
        </authorList>
    </citation>
    <scope>NUCLEOTIDE SEQUENCE [LARGE SCALE GENOMIC DNA]</scope>
</reference>
<protein>
    <submittedName>
        <fullName evidence="1">Uncharacterized protein</fullName>
    </submittedName>
</protein>
<organism evidence="1 2">
    <name type="scientific">Prorocentrum cordatum</name>
    <dbReference type="NCBI Taxonomy" id="2364126"/>
    <lineage>
        <taxon>Eukaryota</taxon>
        <taxon>Sar</taxon>
        <taxon>Alveolata</taxon>
        <taxon>Dinophyceae</taxon>
        <taxon>Prorocentrales</taxon>
        <taxon>Prorocentraceae</taxon>
        <taxon>Prorocentrum</taxon>
    </lineage>
</organism>
<feature type="non-terminal residue" evidence="1">
    <location>
        <position position="155"/>
    </location>
</feature>
<accession>A0ABN9UGL0</accession>
<feature type="non-terminal residue" evidence="1">
    <location>
        <position position="1"/>
    </location>
</feature>
<keyword evidence="2" id="KW-1185">Reference proteome</keyword>
<dbReference type="Proteomes" id="UP001189429">
    <property type="component" value="Unassembled WGS sequence"/>
</dbReference>
<dbReference type="EMBL" id="CAUYUJ010015826">
    <property type="protein sequence ID" value="CAK0858555.1"/>
    <property type="molecule type" value="Genomic_DNA"/>
</dbReference>
<name>A0ABN9UGL0_9DINO</name>
<sequence length="155" mass="16456">GDDWPALGSKSRSYSNLDAQTWSSAADRSSNQNVTKPKFGRDVTWCKVCSKFTYNDLLEKCDYTCIFCGNFLKSRGAGSPRGAGGQTSQVDISASLGLIIAKGGAAAEQAKLLQSTLAQASQKVERADGALEKVAAIVIRLERGLASAMGQCEEQ</sequence>
<gene>
    <name evidence="1" type="ORF">PCOR1329_LOCUS48241</name>
</gene>
<comment type="caution">
    <text evidence="1">The sequence shown here is derived from an EMBL/GenBank/DDBJ whole genome shotgun (WGS) entry which is preliminary data.</text>
</comment>
<evidence type="ECO:0000313" key="2">
    <source>
        <dbReference type="Proteomes" id="UP001189429"/>
    </source>
</evidence>
<evidence type="ECO:0000313" key="1">
    <source>
        <dbReference type="EMBL" id="CAK0858555.1"/>
    </source>
</evidence>